<dbReference type="EMBL" id="CP061171">
    <property type="protein sequence ID" value="QNR86772.1"/>
    <property type="molecule type" value="Genomic_DNA"/>
</dbReference>
<dbReference type="InterPro" id="IPR029278">
    <property type="entry name" value="Imm26"/>
</dbReference>
<keyword evidence="2" id="KW-1185">Reference proteome</keyword>
<dbReference type="Proteomes" id="UP000516439">
    <property type="component" value="Chromosome"/>
</dbReference>
<proteinExistence type="predicted"/>
<name>A0ABX6TPP4_9SPHI</name>
<reference evidence="1 2" key="1">
    <citation type="submission" date="2020-09" db="EMBL/GenBank/DDBJ databases">
        <title>Pedobacter sp. SW-16 isolated from soil near Yeocheon.</title>
        <authorList>
            <person name="Im H.S."/>
            <person name="Joung Y."/>
            <person name="Lee S.-S."/>
        </authorList>
    </citation>
    <scope>NUCLEOTIDE SEQUENCE [LARGE SCALE GENOMIC DNA]</scope>
    <source>
        <strain evidence="1 2">SW-16</strain>
    </source>
</reference>
<dbReference type="Pfam" id="PF15428">
    <property type="entry name" value="Imm26"/>
    <property type="match status" value="1"/>
</dbReference>
<accession>A0ABX6TPP4</accession>
<evidence type="ECO:0000313" key="2">
    <source>
        <dbReference type="Proteomes" id="UP000516439"/>
    </source>
</evidence>
<evidence type="ECO:0000313" key="1">
    <source>
        <dbReference type="EMBL" id="QNR86772.1"/>
    </source>
</evidence>
<dbReference type="RefSeq" id="WP_190328850.1">
    <property type="nucleotide sequence ID" value="NZ_CP061171.1"/>
</dbReference>
<protein>
    <submittedName>
        <fullName evidence="1">Uncharacterized protein</fullName>
    </submittedName>
</protein>
<gene>
    <name evidence="1" type="ORF">H9N25_10485</name>
</gene>
<organism evidence="1 2">
    <name type="scientific">Pedobacter riviphilus</name>
    <dbReference type="NCBI Taxonomy" id="2766984"/>
    <lineage>
        <taxon>Bacteria</taxon>
        <taxon>Pseudomonadati</taxon>
        <taxon>Bacteroidota</taxon>
        <taxon>Sphingobacteriia</taxon>
        <taxon>Sphingobacteriales</taxon>
        <taxon>Sphingobacteriaceae</taxon>
        <taxon>Pedobacter</taxon>
    </lineage>
</organism>
<sequence>MLKQKEILSAFFKVQIDEDYHTYGRIIANYVYAFYDFKTNQEETDLSLIERSKIIFKILVNHKAIKSGAWKIIGVSELPTDLKETVPFFIQEIGDLATCWIDWNGTRERVECQECIGLERLAVWDQIHVEKRISDYYNGIQNKYLQGLRLKKPPGLD</sequence>